<dbReference type="GO" id="GO:0016887">
    <property type="term" value="F:ATP hydrolysis activity"/>
    <property type="evidence" value="ECO:0007669"/>
    <property type="project" value="InterPro"/>
</dbReference>
<dbReference type="InterPro" id="IPR003439">
    <property type="entry name" value="ABC_transporter-like_ATP-bd"/>
</dbReference>
<reference evidence="6 7" key="1">
    <citation type="journal article" date="2014" name="Nature">
        <title>An environmental bacterial taxon with a large and distinct metabolic repertoire.</title>
        <authorList>
            <person name="Wilson M.C."/>
            <person name="Mori T."/>
            <person name="Ruckert C."/>
            <person name="Uria A.R."/>
            <person name="Helf M.J."/>
            <person name="Takada K."/>
            <person name="Gernert C."/>
            <person name="Steffens U.A."/>
            <person name="Heycke N."/>
            <person name="Schmitt S."/>
            <person name="Rinke C."/>
            <person name="Helfrich E.J."/>
            <person name="Brachmann A.O."/>
            <person name="Gurgui C."/>
            <person name="Wakimoto T."/>
            <person name="Kracht M."/>
            <person name="Crusemann M."/>
            <person name="Hentschel U."/>
            <person name="Abe I."/>
            <person name="Matsunaga S."/>
            <person name="Kalinowski J."/>
            <person name="Takeyama H."/>
            <person name="Piel J."/>
        </authorList>
    </citation>
    <scope>NUCLEOTIDE SEQUENCE [LARGE SCALE GENOMIC DNA]</scope>
    <source>
        <strain evidence="7">TSY1</strain>
    </source>
</reference>
<feature type="non-terminal residue" evidence="6">
    <location>
        <position position="1"/>
    </location>
</feature>
<dbReference type="PROSITE" id="PS00211">
    <property type="entry name" value="ABC_TRANSPORTER_1"/>
    <property type="match status" value="1"/>
</dbReference>
<dbReference type="HOGENOM" id="CLU_000604_1_23_7"/>
<keyword evidence="2" id="KW-0813">Transport</keyword>
<name>W4LEB7_ENTF1</name>
<keyword evidence="3" id="KW-0547">Nucleotide-binding</keyword>
<dbReference type="InterPro" id="IPR003593">
    <property type="entry name" value="AAA+_ATPase"/>
</dbReference>
<dbReference type="PATRIC" id="fig|1429438.4.peg.5359"/>
<dbReference type="EMBL" id="AZHW01000841">
    <property type="protein sequence ID" value="ETW96050.1"/>
    <property type="molecule type" value="Genomic_DNA"/>
</dbReference>
<evidence type="ECO:0000256" key="1">
    <source>
        <dbReference type="ARBA" id="ARBA00005417"/>
    </source>
</evidence>
<dbReference type="SMART" id="SM00382">
    <property type="entry name" value="AAA"/>
    <property type="match status" value="1"/>
</dbReference>
<dbReference type="InterPro" id="IPR017871">
    <property type="entry name" value="ABC_transporter-like_CS"/>
</dbReference>
<dbReference type="AlphaFoldDB" id="W4LEB7"/>
<evidence type="ECO:0000259" key="5">
    <source>
        <dbReference type="PROSITE" id="PS50893"/>
    </source>
</evidence>
<evidence type="ECO:0000256" key="2">
    <source>
        <dbReference type="ARBA" id="ARBA00022448"/>
    </source>
</evidence>
<dbReference type="Gene3D" id="3.40.50.300">
    <property type="entry name" value="P-loop containing nucleotide triphosphate hydrolases"/>
    <property type="match status" value="1"/>
</dbReference>
<dbReference type="InterPro" id="IPR013563">
    <property type="entry name" value="Oligopep_ABC_C"/>
</dbReference>
<dbReference type="NCBIfam" id="TIGR01727">
    <property type="entry name" value="oligo_HPY"/>
    <property type="match status" value="1"/>
</dbReference>
<comment type="caution">
    <text evidence="6">The sequence shown here is derived from an EMBL/GenBank/DDBJ whole genome shotgun (WGS) entry which is preliminary data.</text>
</comment>
<keyword evidence="7" id="KW-1185">Reference proteome</keyword>
<feature type="domain" description="ABC transporter" evidence="5">
    <location>
        <begin position="1"/>
        <end position="236"/>
    </location>
</feature>
<dbReference type="Pfam" id="PF08352">
    <property type="entry name" value="oligo_HPY"/>
    <property type="match status" value="1"/>
</dbReference>
<dbReference type="GO" id="GO:0015833">
    <property type="term" value="P:peptide transport"/>
    <property type="evidence" value="ECO:0007669"/>
    <property type="project" value="InterPro"/>
</dbReference>
<evidence type="ECO:0000313" key="7">
    <source>
        <dbReference type="Proteomes" id="UP000019141"/>
    </source>
</evidence>
<protein>
    <submittedName>
        <fullName evidence="6">Peptide ABC transporter ATP-binding protein</fullName>
    </submittedName>
</protein>
<dbReference type="PROSITE" id="PS50893">
    <property type="entry name" value="ABC_TRANSPORTER_2"/>
    <property type="match status" value="1"/>
</dbReference>
<dbReference type="Proteomes" id="UP000019141">
    <property type="component" value="Unassembled WGS sequence"/>
</dbReference>
<dbReference type="FunFam" id="3.40.50.300:FF:000016">
    <property type="entry name" value="Oligopeptide ABC transporter ATP-binding component"/>
    <property type="match status" value="1"/>
</dbReference>
<organism evidence="6 7">
    <name type="scientific">Entotheonella factor</name>
    <dbReference type="NCBI Taxonomy" id="1429438"/>
    <lineage>
        <taxon>Bacteria</taxon>
        <taxon>Pseudomonadati</taxon>
        <taxon>Nitrospinota/Tectimicrobiota group</taxon>
        <taxon>Candidatus Tectimicrobiota</taxon>
        <taxon>Candidatus Entotheonellia</taxon>
        <taxon>Candidatus Entotheonellales</taxon>
        <taxon>Candidatus Entotheonellaceae</taxon>
        <taxon>Candidatus Entotheonella</taxon>
    </lineage>
</organism>
<accession>W4LEB7</accession>
<dbReference type="InterPro" id="IPR050319">
    <property type="entry name" value="ABC_transp_ATP-bind"/>
</dbReference>
<dbReference type="GO" id="GO:0005524">
    <property type="term" value="F:ATP binding"/>
    <property type="evidence" value="ECO:0007669"/>
    <property type="project" value="UniProtKB-KW"/>
</dbReference>
<dbReference type="SUPFAM" id="SSF52540">
    <property type="entry name" value="P-loop containing nucleoside triphosphate hydrolases"/>
    <property type="match status" value="1"/>
</dbReference>
<comment type="similarity">
    <text evidence="1">Belongs to the ABC transporter superfamily.</text>
</comment>
<dbReference type="InterPro" id="IPR027417">
    <property type="entry name" value="P-loop_NTPase"/>
</dbReference>
<dbReference type="PANTHER" id="PTHR43776:SF7">
    <property type="entry name" value="D,D-DIPEPTIDE TRANSPORT ATP-BINDING PROTEIN DDPF-RELATED"/>
    <property type="match status" value="1"/>
</dbReference>
<keyword evidence="4 6" id="KW-0067">ATP-binding</keyword>
<dbReference type="GO" id="GO:0055085">
    <property type="term" value="P:transmembrane transport"/>
    <property type="evidence" value="ECO:0007669"/>
    <property type="project" value="UniProtKB-ARBA"/>
</dbReference>
<evidence type="ECO:0000313" key="6">
    <source>
        <dbReference type="EMBL" id="ETW96050.1"/>
    </source>
</evidence>
<sequence>VGSIRAVDDVSFYINEGETLSLVGESGCGKTTTARCILRALDPTGGEIRFRARNGEVTEVARLPRPQLRALRREMQMIFQDPFSSLNPRMTLLDIVGEPLLVNGMGNRREREQRVAELLRLVGLRPEFMRRFPHAFSGGQRQRIGIARALALNPRLIVADEPVSALDVSVQAQVLNLMLDLQTELGLTYLFVAHDLSVVKHISNRVAVMYVGKLVEMAPTDTLFTTPKHPYTAALLSSAPEPDPRVRSNRMVLEGEVANPANPPSGCYFHPRCPYAIDLCRTATPQLSEVVPEHFVSCHRAEELQLEGVMVEAMS</sequence>
<evidence type="ECO:0000256" key="4">
    <source>
        <dbReference type="ARBA" id="ARBA00022840"/>
    </source>
</evidence>
<evidence type="ECO:0000256" key="3">
    <source>
        <dbReference type="ARBA" id="ARBA00022741"/>
    </source>
</evidence>
<dbReference type="PANTHER" id="PTHR43776">
    <property type="entry name" value="TRANSPORT ATP-BINDING PROTEIN"/>
    <property type="match status" value="1"/>
</dbReference>
<dbReference type="Pfam" id="PF00005">
    <property type="entry name" value="ABC_tran"/>
    <property type="match status" value="1"/>
</dbReference>
<proteinExistence type="inferred from homology"/>
<dbReference type="CDD" id="cd03257">
    <property type="entry name" value="ABC_NikE_OppD_transporters"/>
    <property type="match status" value="1"/>
</dbReference>
<gene>
    <name evidence="6" type="ORF">ETSY1_28130</name>
</gene>